<evidence type="ECO:0000256" key="2">
    <source>
        <dbReference type="SAM" id="Phobius"/>
    </source>
</evidence>
<accession>A0A814J1L4</accession>
<evidence type="ECO:0000313" key="5">
    <source>
        <dbReference type="EMBL" id="CAF3802054.1"/>
    </source>
</evidence>
<dbReference type="EMBL" id="CAJNOQ010003822">
    <property type="protein sequence ID" value="CAF1031265.1"/>
    <property type="molecule type" value="Genomic_DNA"/>
</dbReference>
<evidence type="ECO:0000313" key="7">
    <source>
        <dbReference type="Proteomes" id="UP000663829"/>
    </source>
</evidence>
<protein>
    <submittedName>
        <fullName evidence="3">Uncharacterized protein</fullName>
    </submittedName>
</protein>
<reference evidence="3" key="1">
    <citation type="submission" date="2021-02" db="EMBL/GenBank/DDBJ databases">
        <authorList>
            <person name="Nowell W R."/>
        </authorList>
    </citation>
    <scope>NUCLEOTIDE SEQUENCE</scope>
</reference>
<keyword evidence="2" id="KW-1133">Transmembrane helix</keyword>
<feature type="transmembrane region" description="Helical" evidence="2">
    <location>
        <begin position="33"/>
        <end position="55"/>
    </location>
</feature>
<feature type="region of interest" description="Disordered" evidence="1">
    <location>
        <begin position="65"/>
        <end position="102"/>
    </location>
</feature>
<name>A0A814J1L4_9BILA</name>
<dbReference type="AlphaFoldDB" id="A0A814J1L4"/>
<evidence type="ECO:0000256" key="1">
    <source>
        <dbReference type="SAM" id="MobiDB-lite"/>
    </source>
</evidence>
<keyword evidence="2" id="KW-0812">Transmembrane</keyword>
<comment type="caution">
    <text evidence="3">The sequence shown here is derived from an EMBL/GenBank/DDBJ whole genome shotgun (WGS) entry which is preliminary data.</text>
</comment>
<dbReference type="EMBL" id="CAJOBA010007741">
    <property type="protein sequence ID" value="CAF3810968.1"/>
    <property type="molecule type" value="Genomic_DNA"/>
</dbReference>
<dbReference type="Proteomes" id="UP000663829">
    <property type="component" value="Unassembled WGS sequence"/>
</dbReference>
<keyword evidence="7" id="KW-1185">Reference proteome</keyword>
<gene>
    <name evidence="3" type="ORF">GPM918_LOCUS15291</name>
    <name evidence="4" type="ORF">OVA965_LOCUS16572</name>
    <name evidence="5" type="ORF">SRO942_LOCUS15291</name>
    <name evidence="6" type="ORF">TMI583_LOCUS16582</name>
</gene>
<proteinExistence type="predicted"/>
<organism evidence="3 7">
    <name type="scientific">Didymodactylos carnosus</name>
    <dbReference type="NCBI Taxonomy" id="1234261"/>
    <lineage>
        <taxon>Eukaryota</taxon>
        <taxon>Metazoa</taxon>
        <taxon>Spiralia</taxon>
        <taxon>Gnathifera</taxon>
        <taxon>Rotifera</taxon>
        <taxon>Eurotatoria</taxon>
        <taxon>Bdelloidea</taxon>
        <taxon>Philodinida</taxon>
        <taxon>Philodinidae</taxon>
        <taxon>Didymodactylos</taxon>
    </lineage>
</organism>
<dbReference type="Proteomes" id="UP000681722">
    <property type="component" value="Unassembled WGS sequence"/>
</dbReference>
<dbReference type="EMBL" id="CAJNOK010007729">
    <property type="protein sequence ID" value="CAF1042863.1"/>
    <property type="molecule type" value="Genomic_DNA"/>
</dbReference>
<keyword evidence="2" id="KW-0472">Membrane</keyword>
<sequence length="102" mass="11953">MDIDFVNTSLLFGSNSQRDIIQQGWPKLSQINFYAIICVNVGVVIGTWILFRLIWKPLTKEQKEKIKSSQDQNKTLLPPKRQKPLQRYAKAPLLQRTKERQQ</sequence>
<dbReference type="EMBL" id="CAJOBC010003822">
    <property type="protein sequence ID" value="CAF3802054.1"/>
    <property type="molecule type" value="Genomic_DNA"/>
</dbReference>
<dbReference type="Proteomes" id="UP000682733">
    <property type="component" value="Unassembled WGS sequence"/>
</dbReference>
<evidence type="ECO:0000313" key="3">
    <source>
        <dbReference type="EMBL" id="CAF1031265.1"/>
    </source>
</evidence>
<evidence type="ECO:0000313" key="4">
    <source>
        <dbReference type="EMBL" id="CAF1042863.1"/>
    </source>
</evidence>
<dbReference type="Proteomes" id="UP000677228">
    <property type="component" value="Unassembled WGS sequence"/>
</dbReference>
<evidence type="ECO:0000313" key="6">
    <source>
        <dbReference type="EMBL" id="CAF3810968.1"/>
    </source>
</evidence>